<dbReference type="InterPro" id="IPR011333">
    <property type="entry name" value="SKP1/BTB/POZ_sf"/>
</dbReference>
<feature type="region of interest" description="Disordered" evidence="1">
    <location>
        <begin position="195"/>
        <end position="218"/>
    </location>
</feature>
<dbReference type="Gene3D" id="3.30.710.10">
    <property type="entry name" value="Potassium Channel Kv1.1, Chain A"/>
    <property type="match status" value="1"/>
</dbReference>
<accession>A0AA39R8A1</accession>
<dbReference type="CDD" id="cd18186">
    <property type="entry name" value="BTB_POZ_ZBTB_KLHL-like"/>
    <property type="match status" value="1"/>
</dbReference>
<keyword evidence="4" id="KW-1185">Reference proteome</keyword>
<dbReference type="SUPFAM" id="SSF54695">
    <property type="entry name" value="POZ domain"/>
    <property type="match status" value="1"/>
</dbReference>
<sequence length="218" mass="24951">MDNPDPTKFQNNPIVTLNVGLDKHTFHVHQALLFEYSPVFKAAFSGKCRESSERCMALPEDDPETVERFMQWLYFKSIGLTKGVSPETWDECSLQLARLNTLADKFDVGLLKNSIIDELFALAKIAAWLPETPVIAYIYENTTETSSLRKLIVEWHVWQIDYDWYTHSDTRADLKTMPAFVADLAIAMSRRVQDPSLESPFHSDPSSYYEDRSTTSGD</sequence>
<feature type="domain" description="BTB" evidence="2">
    <location>
        <begin position="15"/>
        <end position="82"/>
    </location>
</feature>
<dbReference type="AlphaFoldDB" id="A0AA39R8A1"/>
<evidence type="ECO:0000313" key="4">
    <source>
        <dbReference type="Proteomes" id="UP001166286"/>
    </source>
</evidence>
<dbReference type="Proteomes" id="UP001166286">
    <property type="component" value="Unassembled WGS sequence"/>
</dbReference>
<proteinExistence type="predicted"/>
<protein>
    <recommendedName>
        <fullName evidence="2">BTB domain-containing protein</fullName>
    </recommendedName>
</protein>
<reference evidence="3" key="1">
    <citation type="submission" date="2023-03" db="EMBL/GenBank/DDBJ databases">
        <title>Complete genome of Cladonia borealis.</title>
        <authorList>
            <person name="Park H."/>
        </authorList>
    </citation>
    <scope>NUCLEOTIDE SEQUENCE</scope>
    <source>
        <strain evidence="3">ANT050790</strain>
    </source>
</reference>
<evidence type="ECO:0000313" key="3">
    <source>
        <dbReference type="EMBL" id="KAK0515911.1"/>
    </source>
</evidence>
<comment type="caution">
    <text evidence="3">The sequence shown here is derived from an EMBL/GenBank/DDBJ whole genome shotgun (WGS) entry which is preliminary data.</text>
</comment>
<dbReference type="Pfam" id="PF00651">
    <property type="entry name" value="BTB"/>
    <property type="match status" value="1"/>
</dbReference>
<dbReference type="SMART" id="SM00225">
    <property type="entry name" value="BTB"/>
    <property type="match status" value="1"/>
</dbReference>
<feature type="compositionally biased region" description="Basic and acidic residues" evidence="1">
    <location>
        <begin position="209"/>
        <end position="218"/>
    </location>
</feature>
<dbReference type="InterPro" id="IPR000210">
    <property type="entry name" value="BTB/POZ_dom"/>
</dbReference>
<dbReference type="EMBL" id="JAFEKC020000003">
    <property type="protein sequence ID" value="KAK0515911.1"/>
    <property type="molecule type" value="Genomic_DNA"/>
</dbReference>
<gene>
    <name evidence="3" type="ORF">JMJ35_001945</name>
</gene>
<evidence type="ECO:0000259" key="2">
    <source>
        <dbReference type="PROSITE" id="PS50097"/>
    </source>
</evidence>
<evidence type="ECO:0000256" key="1">
    <source>
        <dbReference type="SAM" id="MobiDB-lite"/>
    </source>
</evidence>
<organism evidence="3 4">
    <name type="scientific">Cladonia borealis</name>
    <dbReference type="NCBI Taxonomy" id="184061"/>
    <lineage>
        <taxon>Eukaryota</taxon>
        <taxon>Fungi</taxon>
        <taxon>Dikarya</taxon>
        <taxon>Ascomycota</taxon>
        <taxon>Pezizomycotina</taxon>
        <taxon>Lecanoromycetes</taxon>
        <taxon>OSLEUM clade</taxon>
        <taxon>Lecanoromycetidae</taxon>
        <taxon>Lecanorales</taxon>
        <taxon>Lecanorineae</taxon>
        <taxon>Cladoniaceae</taxon>
        <taxon>Cladonia</taxon>
    </lineage>
</organism>
<dbReference type="PROSITE" id="PS50097">
    <property type="entry name" value="BTB"/>
    <property type="match status" value="1"/>
</dbReference>
<name>A0AA39R8A1_9LECA</name>
<dbReference type="PANTHER" id="PTHR47843:SF2">
    <property type="entry name" value="BTB DOMAIN-CONTAINING PROTEIN"/>
    <property type="match status" value="1"/>
</dbReference>
<dbReference type="PANTHER" id="PTHR47843">
    <property type="entry name" value="BTB DOMAIN-CONTAINING PROTEIN-RELATED"/>
    <property type="match status" value="1"/>
</dbReference>